<dbReference type="Gene3D" id="3.30.450.40">
    <property type="match status" value="1"/>
</dbReference>
<proteinExistence type="predicted"/>
<evidence type="ECO:0000259" key="1">
    <source>
        <dbReference type="PROSITE" id="PS51078"/>
    </source>
</evidence>
<keyword evidence="2" id="KW-0238">DNA-binding</keyword>
<protein>
    <submittedName>
        <fullName evidence="2">DNA-binding IclR family transcriptional regulator</fullName>
    </submittedName>
</protein>
<dbReference type="GO" id="GO:0003677">
    <property type="term" value="F:DNA binding"/>
    <property type="evidence" value="ECO:0007669"/>
    <property type="project" value="UniProtKB-KW"/>
</dbReference>
<reference evidence="2 3" key="1">
    <citation type="submission" date="2021-03" db="EMBL/GenBank/DDBJ databases">
        <title>Sequencing the genomes of 1000 actinobacteria strains.</title>
        <authorList>
            <person name="Klenk H.-P."/>
        </authorList>
    </citation>
    <scope>NUCLEOTIDE SEQUENCE [LARGE SCALE GENOMIC DNA]</scope>
    <source>
        <strain evidence="2 3">DSM 15454</strain>
    </source>
</reference>
<gene>
    <name evidence="2" type="ORF">JOF46_000942</name>
</gene>
<dbReference type="EMBL" id="JAGIOE010000001">
    <property type="protein sequence ID" value="MBP2373030.1"/>
    <property type="molecule type" value="Genomic_DNA"/>
</dbReference>
<comment type="caution">
    <text evidence="2">The sequence shown here is derived from an EMBL/GenBank/DDBJ whole genome shotgun (WGS) entry which is preliminary data.</text>
</comment>
<dbReference type="SUPFAM" id="SSF55781">
    <property type="entry name" value="GAF domain-like"/>
    <property type="match status" value="1"/>
</dbReference>
<sequence>MWKLVREARECGYAINEEGPSSGITSLGATIVNSAGSPVGCVSISGPSSRILPAKYEEYGTAMVRTAGEISTLLRGRR</sequence>
<dbReference type="InterPro" id="IPR029016">
    <property type="entry name" value="GAF-like_dom_sf"/>
</dbReference>
<dbReference type="PROSITE" id="PS51078">
    <property type="entry name" value="ICLR_ED"/>
    <property type="match status" value="1"/>
</dbReference>
<evidence type="ECO:0000313" key="3">
    <source>
        <dbReference type="Proteomes" id="UP000766570"/>
    </source>
</evidence>
<dbReference type="InterPro" id="IPR014757">
    <property type="entry name" value="Tscrpt_reg_IclR_C"/>
</dbReference>
<name>A0ABS4WA16_9MICC</name>
<dbReference type="Proteomes" id="UP000766570">
    <property type="component" value="Unassembled WGS sequence"/>
</dbReference>
<accession>A0ABS4WA16</accession>
<evidence type="ECO:0000313" key="2">
    <source>
        <dbReference type="EMBL" id="MBP2373030.1"/>
    </source>
</evidence>
<dbReference type="Pfam" id="PF01614">
    <property type="entry name" value="IclR_C"/>
    <property type="match status" value="1"/>
</dbReference>
<feature type="domain" description="IclR-ED" evidence="1">
    <location>
        <begin position="1"/>
        <end position="76"/>
    </location>
</feature>
<organism evidence="2 3">
    <name type="scientific">Paeniglutamicibacter psychrophenolicus</name>
    <dbReference type="NCBI Taxonomy" id="257454"/>
    <lineage>
        <taxon>Bacteria</taxon>
        <taxon>Bacillati</taxon>
        <taxon>Actinomycetota</taxon>
        <taxon>Actinomycetes</taxon>
        <taxon>Micrococcales</taxon>
        <taxon>Micrococcaceae</taxon>
        <taxon>Paeniglutamicibacter</taxon>
    </lineage>
</organism>
<keyword evidence="3" id="KW-1185">Reference proteome</keyword>